<dbReference type="EMBL" id="CAJFCV020000002">
    <property type="protein sequence ID" value="CAG9092001.1"/>
    <property type="molecule type" value="Genomic_DNA"/>
</dbReference>
<evidence type="ECO:0000313" key="3">
    <source>
        <dbReference type="EMBL" id="CAD5213220.1"/>
    </source>
</evidence>
<proteinExistence type="predicted"/>
<keyword evidence="4" id="KW-1185">Reference proteome</keyword>
<dbReference type="SMR" id="A0A811KDC1"/>
<reference evidence="3" key="1">
    <citation type="submission" date="2020-09" db="EMBL/GenBank/DDBJ databases">
        <authorList>
            <person name="Kikuchi T."/>
        </authorList>
    </citation>
    <scope>NUCLEOTIDE SEQUENCE</scope>
    <source>
        <strain evidence="3">Ka4C1</strain>
    </source>
</reference>
<dbReference type="OrthoDB" id="10261210at2759"/>
<keyword evidence="2" id="KW-0812">Transmembrane</keyword>
<feature type="transmembrane region" description="Helical" evidence="2">
    <location>
        <begin position="87"/>
        <end position="107"/>
    </location>
</feature>
<dbReference type="EMBL" id="CAJFDI010000002">
    <property type="protein sequence ID" value="CAD5213220.1"/>
    <property type="molecule type" value="Genomic_DNA"/>
</dbReference>
<comment type="caution">
    <text evidence="3">The sequence shown here is derived from an EMBL/GenBank/DDBJ whole genome shotgun (WGS) entry which is preliminary data.</text>
</comment>
<name>A0A811KDC1_BURXY</name>
<accession>A0A811KDC1</accession>
<keyword evidence="2" id="KW-1133">Transmembrane helix</keyword>
<evidence type="ECO:0000256" key="1">
    <source>
        <dbReference type="SAM" id="MobiDB-lite"/>
    </source>
</evidence>
<gene>
    <name evidence="3" type="ORF">BXYJ_LOCUS2891</name>
</gene>
<feature type="region of interest" description="Disordered" evidence="1">
    <location>
        <begin position="114"/>
        <end position="149"/>
    </location>
</feature>
<evidence type="ECO:0000313" key="4">
    <source>
        <dbReference type="Proteomes" id="UP000659654"/>
    </source>
</evidence>
<protein>
    <submittedName>
        <fullName evidence="3">(pine wood nematode) hypothetical protein</fullName>
    </submittedName>
</protein>
<dbReference type="Proteomes" id="UP000659654">
    <property type="component" value="Unassembled WGS sequence"/>
</dbReference>
<sequence>MFLKGNLQQYEASVKCLNGQTLDENINLMLTQQTEQLQRVTQLAQEIVDEWKAEDDKSDRVGRLVKCILNAHLFKDRAISRSNALHLFRLIEVMQVLVIMASLHVMALRHFGSSGMSGSRQLGSTTTRVNDTSGQRHVGSTTFRVNDTA</sequence>
<organism evidence="3 4">
    <name type="scientific">Bursaphelenchus xylophilus</name>
    <name type="common">Pinewood nematode worm</name>
    <name type="synonym">Aphelenchoides xylophilus</name>
    <dbReference type="NCBI Taxonomy" id="6326"/>
    <lineage>
        <taxon>Eukaryota</taxon>
        <taxon>Metazoa</taxon>
        <taxon>Ecdysozoa</taxon>
        <taxon>Nematoda</taxon>
        <taxon>Chromadorea</taxon>
        <taxon>Rhabditida</taxon>
        <taxon>Tylenchina</taxon>
        <taxon>Tylenchomorpha</taxon>
        <taxon>Aphelenchoidea</taxon>
        <taxon>Aphelenchoididae</taxon>
        <taxon>Bursaphelenchus</taxon>
    </lineage>
</organism>
<dbReference type="AlphaFoldDB" id="A0A811KDC1"/>
<keyword evidence="2" id="KW-0472">Membrane</keyword>
<dbReference type="Proteomes" id="UP000582659">
    <property type="component" value="Unassembled WGS sequence"/>
</dbReference>
<evidence type="ECO:0000256" key="2">
    <source>
        <dbReference type="SAM" id="Phobius"/>
    </source>
</evidence>